<dbReference type="SUPFAM" id="SSF56529">
    <property type="entry name" value="FAH"/>
    <property type="match status" value="1"/>
</dbReference>
<feature type="domain" description="Fumarylacetoacetase-like C-terminal" evidence="2">
    <location>
        <begin position="27"/>
        <end position="237"/>
    </location>
</feature>
<keyword evidence="3" id="KW-0378">Hydrolase</keyword>
<dbReference type="InterPro" id="IPR036663">
    <property type="entry name" value="Fumarylacetoacetase_C_sf"/>
</dbReference>
<dbReference type="Gene3D" id="3.90.850.10">
    <property type="entry name" value="Fumarylacetoacetase-like, C-terminal domain"/>
    <property type="match status" value="1"/>
</dbReference>
<evidence type="ECO:0000313" key="4">
    <source>
        <dbReference type="Proteomes" id="UP000292136"/>
    </source>
</evidence>
<proteinExistence type="predicted"/>
<keyword evidence="4" id="KW-1185">Reference proteome</keyword>
<name>A0ABY0IL30_9RHOO</name>
<evidence type="ECO:0000256" key="1">
    <source>
        <dbReference type="ARBA" id="ARBA00022723"/>
    </source>
</evidence>
<dbReference type="PANTHER" id="PTHR11820:SF90">
    <property type="entry name" value="FLUTATHIONE S-TRANSFERASE"/>
    <property type="match status" value="1"/>
</dbReference>
<evidence type="ECO:0000259" key="2">
    <source>
        <dbReference type="Pfam" id="PF01557"/>
    </source>
</evidence>
<organism evidence="3 4">
    <name type="scientific">Azospira oryzae</name>
    <dbReference type="NCBI Taxonomy" id="146939"/>
    <lineage>
        <taxon>Bacteria</taxon>
        <taxon>Pseudomonadati</taxon>
        <taxon>Pseudomonadota</taxon>
        <taxon>Betaproteobacteria</taxon>
        <taxon>Rhodocyclales</taxon>
        <taxon>Rhodocyclaceae</taxon>
        <taxon>Azospira</taxon>
    </lineage>
</organism>
<dbReference type="Pfam" id="PF01557">
    <property type="entry name" value="FAA_hydrolase"/>
    <property type="match status" value="1"/>
</dbReference>
<dbReference type="Proteomes" id="UP000292136">
    <property type="component" value="Unassembled WGS sequence"/>
</dbReference>
<protein>
    <submittedName>
        <fullName evidence="3">Fumarylpyruvate hydrolase</fullName>
    </submittedName>
</protein>
<sequence>MDYLFTPPPVVALAIAGSQARFPVRRVYCVGRNYADHAREMGADTREPPFFFSKPADALVPVADGTAATVAYPPATNNLQHEVELVVALGPRIAELGQRGLNVPVEAALEGVFGYAVGFDLTRRDQQQKAKEKAHPWDMGKGFDQSGPIGAIVPAAQAGHPASGAIWLEVNGERRQSGDLAQMSWDVAEVVANLSTFLRLAPGDLIFTGTPAGVSTVVRGDTLVGGVEGVGRLAVTLA</sequence>
<gene>
    <name evidence="3" type="ORF">EV678_3068</name>
</gene>
<accession>A0ABY0IL30</accession>
<dbReference type="EMBL" id="SHKM01000003">
    <property type="protein sequence ID" value="RZT75881.1"/>
    <property type="molecule type" value="Genomic_DNA"/>
</dbReference>
<dbReference type="PANTHER" id="PTHR11820">
    <property type="entry name" value="ACYLPYRUVASE"/>
    <property type="match status" value="1"/>
</dbReference>
<dbReference type="InterPro" id="IPR011234">
    <property type="entry name" value="Fumarylacetoacetase-like_C"/>
</dbReference>
<evidence type="ECO:0000313" key="3">
    <source>
        <dbReference type="EMBL" id="RZT75881.1"/>
    </source>
</evidence>
<reference evidence="3 4" key="1">
    <citation type="submission" date="2019-02" db="EMBL/GenBank/DDBJ databases">
        <title>Genomic Encyclopedia of Type Strains, Phase IV (KMG-IV): sequencing the most valuable type-strain genomes for metagenomic binning, comparative biology and taxonomic classification.</title>
        <authorList>
            <person name="Goeker M."/>
        </authorList>
    </citation>
    <scope>NUCLEOTIDE SEQUENCE [LARGE SCALE GENOMIC DNA]</scope>
    <source>
        <strain evidence="3 4">DSM 21223</strain>
    </source>
</reference>
<dbReference type="RefSeq" id="WP_130460134.1">
    <property type="nucleotide sequence ID" value="NZ_SHKM01000003.1"/>
</dbReference>
<keyword evidence="1" id="KW-0479">Metal-binding</keyword>
<comment type="caution">
    <text evidence="3">The sequence shown here is derived from an EMBL/GenBank/DDBJ whole genome shotgun (WGS) entry which is preliminary data.</text>
</comment>
<dbReference type="GO" id="GO:0016787">
    <property type="term" value="F:hydrolase activity"/>
    <property type="evidence" value="ECO:0007669"/>
    <property type="project" value="UniProtKB-KW"/>
</dbReference>